<sequence length="245" mass="24918">MKLLNLLLAASLLSPSSANLRASSPTSPSAADAFAETLRRSLWTTNDGICGTGELVTSTSGDAGVTGVRAECGKCAAHQNGQSTQCNGQFATQSKTCSTSSGTTTSKKHYTGCCANMGSRMIGEPSESSCSLTCSSSSSSTNLANNAGDCVYYGKALKDGPSKSAAMANGTSACAEICGEGQVAEYIDNGHAEKEHFSSCCACMGNTCYDALKAGAGDEAYISRGGRKEVGFLGVVGVAVAAWVW</sequence>
<proteinExistence type="predicted"/>
<evidence type="ECO:0000313" key="2">
    <source>
        <dbReference type="EMBL" id="GMH63582.1"/>
    </source>
</evidence>
<organism evidence="2 3">
    <name type="scientific">Triparma laevis f. longispina</name>
    <dbReference type="NCBI Taxonomy" id="1714387"/>
    <lineage>
        <taxon>Eukaryota</taxon>
        <taxon>Sar</taxon>
        <taxon>Stramenopiles</taxon>
        <taxon>Ochrophyta</taxon>
        <taxon>Bolidophyceae</taxon>
        <taxon>Parmales</taxon>
        <taxon>Triparmaceae</taxon>
        <taxon>Triparma</taxon>
    </lineage>
</organism>
<dbReference type="EMBL" id="BRXW01000532">
    <property type="protein sequence ID" value="GMH63582.1"/>
    <property type="molecule type" value="Genomic_DNA"/>
</dbReference>
<evidence type="ECO:0000256" key="1">
    <source>
        <dbReference type="SAM" id="SignalP"/>
    </source>
</evidence>
<reference evidence="3" key="1">
    <citation type="journal article" date="2023" name="Commun. Biol.">
        <title>Genome analysis of Parmales, the sister group of diatoms, reveals the evolutionary specialization of diatoms from phago-mixotrophs to photoautotrophs.</title>
        <authorList>
            <person name="Ban H."/>
            <person name="Sato S."/>
            <person name="Yoshikawa S."/>
            <person name="Yamada K."/>
            <person name="Nakamura Y."/>
            <person name="Ichinomiya M."/>
            <person name="Sato N."/>
            <person name="Blanc-Mathieu R."/>
            <person name="Endo H."/>
            <person name="Kuwata A."/>
            <person name="Ogata H."/>
        </authorList>
    </citation>
    <scope>NUCLEOTIDE SEQUENCE [LARGE SCALE GENOMIC DNA]</scope>
    <source>
        <strain evidence="3">NIES 3700</strain>
    </source>
</reference>
<feature type="signal peptide" evidence="1">
    <location>
        <begin position="1"/>
        <end position="18"/>
    </location>
</feature>
<keyword evidence="3" id="KW-1185">Reference proteome</keyword>
<dbReference type="Proteomes" id="UP001165122">
    <property type="component" value="Unassembled WGS sequence"/>
</dbReference>
<gene>
    <name evidence="2" type="ORF">TrLO_g16015</name>
</gene>
<feature type="chain" id="PRO_5040853467" evidence="1">
    <location>
        <begin position="19"/>
        <end position="245"/>
    </location>
</feature>
<accession>A0A9W7A0A1</accession>
<name>A0A9W7A0A1_9STRA</name>
<comment type="caution">
    <text evidence="2">The sequence shown here is derived from an EMBL/GenBank/DDBJ whole genome shotgun (WGS) entry which is preliminary data.</text>
</comment>
<dbReference type="AlphaFoldDB" id="A0A9W7A0A1"/>
<keyword evidence="1" id="KW-0732">Signal</keyword>
<evidence type="ECO:0000313" key="3">
    <source>
        <dbReference type="Proteomes" id="UP001165122"/>
    </source>
</evidence>
<protein>
    <submittedName>
        <fullName evidence="2">Uncharacterized protein</fullName>
    </submittedName>
</protein>
<dbReference type="OrthoDB" id="10561349at2759"/>